<organism evidence="3 4">
    <name type="scientific">Plectus sambesii</name>
    <dbReference type="NCBI Taxonomy" id="2011161"/>
    <lineage>
        <taxon>Eukaryota</taxon>
        <taxon>Metazoa</taxon>
        <taxon>Ecdysozoa</taxon>
        <taxon>Nematoda</taxon>
        <taxon>Chromadorea</taxon>
        <taxon>Plectida</taxon>
        <taxon>Plectina</taxon>
        <taxon>Plectoidea</taxon>
        <taxon>Plectidae</taxon>
        <taxon>Plectus</taxon>
    </lineage>
</organism>
<dbReference type="Proteomes" id="UP000887566">
    <property type="component" value="Unplaced"/>
</dbReference>
<protein>
    <submittedName>
        <fullName evidence="4">Uncharacterized protein</fullName>
    </submittedName>
</protein>
<evidence type="ECO:0000313" key="4">
    <source>
        <dbReference type="WBParaSite" id="PSAMB.scaffold1393size32168.g12824.t1"/>
    </source>
</evidence>
<feature type="chain" id="PRO_5037180162" evidence="2">
    <location>
        <begin position="25"/>
        <end position="166"/>
    </location>
</feature>
<dbReference type="WBParaSite" id="PSAMB.scaffold1393size32168.g12824.t1">
    <property type="protein sequence ID" value="PSAMB.scaffold1393size32168.g12824.t1"/>
    <property type="gene ID" value="PSAMB.scaffold1393size32168.g12824"/>
</dbReference>
<keyword evidence="2" id="KW-0732">Signal</keyword>
<keyword evidence="1" id="KW-0472">Membrane</keyword>
<keyword evidence="1" id="KW-1133">Transmembrane helix</keyword>
<feature type="transmembrane region" description="Helical" evidence="1">
    <location>
        <begin position="146"/>
        <end position="165"/>
    </location>
</feature>
<evidence type="ECO:0000256" key="2">
    <source>
        <dbReference type="SAM" id="SignalP"/>
    </source>
</evidence>
<proteinExistence type="predicted"/>
<feature type="signal peptide" evidence="2">
    <location>
        <begin position="1"/>
        <end position="24"/>
    </location>
</feature>
<sequence length="166" mass="18391">MSSSALTLLMCTLLTVALIDFNLALFDDNEGFCPYCNLAVCQNYCYTTKHGLRGAVEDHGCGELAYLRTLVVDADLLISNATNSLCQKSRQDEKNAVCWCRTSIKGNQLTEDELIRSIRIIRYQSVLEEMRQSSAATGTIKCHSLAFGQIFFAPSAALLLAAVYMW</sequence>
<reference evidence="4" key="1">
    <citation type="submission" date="2022-11" db="UniProtKB">
        <authorList>
            <consortium name="WormBaseParasite"/>
        </authorList>
    </citation>
    <scope>IDENTIFICATION</scope>
</reference>
<evidence type="ECO:0000313" key="3">
    <source>
        <dbReference type="Proteomes" id="UP000887566"/>
    </source>
</evidence>
<name>A0A914UZH1_9BILA</name>
<accession>A0A914UZH1</accession>
<evidence type="ECO:0000256" key="1">
    <source>
        <dbReference type="SAM" id="Phobius"/>
    </source>
</evidence>
<dbReference type="AlphaFoldDB" id="A0A914UZH1"/>
<keyword evidence="3" id="KW-1185">Reference proteome</keyword>
<keyword evidence="1" id="KW-0812">Transmembrane</keyword>